<protein>
    <submittedName>
        <fullName evidence="3">Cell wall surface anchor family protein</fullName>
    </submittedName>
</protein>
<proteinExistence type="predicted"/>
<dbReference type="Pfam" id="PF17936">
    <property type="entry name" value="Big_6"/>
    <property type="match status" value="2"/>
</dbReference>
<gene>
    <name evidence="3" type="ORF">WOSG25_540010</name>
</gene>
<name>A0A069D3X3_WEIOS</name>
<dbReference type="STRING" id="1329250.WOSG25_540010"/>
<dbReference type="AlphaFoldDB" id="A0A069D3X3"/>
<dbReference type="EMBL" id="DF820537">
    <property type="protein sequence ID" value="GAK32126.1"/>
    <property type="molecule type" value="Genomic_DNA"/>
</dbReference>
<feature type="region of interest" description="Disordered" evidence="1">
    <location>
        <begin position="72"/>
        <end position="93"/>
    </location>
</feature>
<feature type="compositionally biased region" description="Polar residues" evidence="1">
    <location>
        <begin position="79"/>
        <end position="93"/>
    </location>
</feature>
<keyword evidence="4" id="KW-1185">Reference proteome</keyword>
<accession>A0A069D3X3</accession>
<evidence type="ECO:0000313" key="4">
    <source>
        <dbReference type="Proteomes" id="UP000030643"/>
    </source>
</evidence>
<dbReference type="InterPro" id="IPR041498">
    <property type="entry name" value="Big_6"/>
</dbReference>
<dbReference type="Proteomes" id="UP000030643">
    <property type="component" value="Unassembled WGS sequence"/>
</dbReference>
<feature type="non-terminal residue" evidence="3">
    <location>
        <position position="1"/>
    </location>
</feature>
<organism evidence="3 4">
    <name type="scientific">Weissella oryzae (strain DSM 25784 / JCM 18191 / LMG 30913 / SG25)</name>
    <dbReference type="NCBI Taxonomy" id="1329250"/>
    <lineage>
        <taxon>Bacteria</taxon>
        <taxon>Bacillati</taxon>
        <taxon>Bacillota</taxon>
        <taxon>Bacilli</taxon>
        <taxon>Lactobacillales</taxon>
        <taxon>Lactobacillaceae</taxon>
        <taxon>Weissella</taxon>
    </lineage>
</organism>
<feature type="domain" description="Bacterial Ig" evidence="2">
    <location>
        <begin position="1"/>
        <end position="63"/>
    </location>
</feature>
<sequence length="113" mass="11572">TAEPNSTVKIYDKDNNEVGTAQTGADGKYTITLPASVGEKANLTATATDAAGNVSTPTDFMTPADDDKVAPSAPIVDNVTGNSTDGYTVTGTAEPNSTVKIYDKDNNEVGTAQ</sequence>
<feature type="non-terminal residue" evidence="3">
    <location>
        <position position="113"/>
    </location>
</feature>
<dbReference type="eggNOG" id="COG2373">
    <property type="taxonomic scope" value="Bacteria"/>
</dbReference>
<feature type="domain" description="Bacterial Ig" evidence="2">
    <location>
        <begin position="70"/>
        <end position="112"/>
    </location>
</feature>
<evidence type="ECO:0000313" key="3">
    <source>
        <dbReference type="EMBL" id="GAK32126.1"/>
    </source>
</evidence>
<dbReference type="Gene3D" id="2.60.40.10">
    <property type="entry name" value="Immunoglobulins"/>
    <property type="match status" value="2"/>
</dbReference>
<evidence type="ECO:0000256" key="1">
    <source>
        <dbReference type="SAM" id="MobiDB-lite"/>
    </source>
</evidence>
<dbReference type="RefSeq" id="WP_045477413.1">
    <property type="nucleotide sequence ID" value="NZ_DF820537.1"/>
</dbReference>
<reference evidence="4" key="1">
    <citation type="journal article" date="2014" name="Genome Announc.">
        <title>Draft genome sequence of Weissella oryzae SG25T, isolated from fermented rice grains.</title>
        <authorList>
            <person name="Tanizawa Y."/>
            <person name="Fujisawa T."/>
            <person name="Mochizuki T."/>
            <person name="Kaminuma E."/>
            <person name="Suzuki Y."/>
            <person name="Nakamura Y."/>
            <person name="Tohno M."/>
        </authorList>
    </citation>
    <scope>NUCLEOTIDE SEQUENCE [LARGE SCALE GENOMIC DNA]</scope>
    <source>
        <strain evidence="4">DSM 25784 / JCM 18191 / LMG 30913 / SG25</strain>
    </source>
</reference>
<dbReference type="InterPro" id="IPR013783">
    <property type="entry name" value="Ig-like_fold"/>
</dbReference>
<evidence type="ECO:0000259" key="2">
    <source>
        <dbReference type="Pfam" id="PF17936"/>
    </source>
</evidence>